<organism evidence="14 15">
    <name type="scientific">Ancylostoma caninum</name>
    <name type="common">Dog hookworm</name>
    <dbReference type="NCBI Taxonomy" id="29170"/>
    <lineage>
        <taxon>Eukaryota</taxon>
        <taxon>Metazoa</taxon>
        <taxon>Ecdysozoa</taxon>
        <taxon>Nematoda</taxon>
        <taxon>Chromadorea</taxon>
        <taxon>Rhabditida</taxon>
        <taxon>Rhabditina</taxon>
        <taxon>Rhabditomorpha</taxon>
        <taxon>Strongyloidea</taxon>
        <taxon>Ancylostomatidae</taxon>
        <taxon>Ancylostomatinae</taxon>
        <taxon>Ancylostoma</taxon>
    </lineage>
</organism>
<evidence type="ECO:0000256" key="5">
    <source>
        <dbReference type="ARBA" id="ARBA00022679"/>
    </source>
</evidence>
<evidence type="ECO:0000256" key="8">
    <source>
        <dbReference type="ARBA" id="ARBA00022989"/>
    </source>
</evidence>
<evidence type="ECO:0000313" key="15">
    <source>
        <dbReference type="Proteomes" id="UP000252519"/>
    </source>
</evidence>
<dbReference type="STRING" id="29170.A0A368GG53"/>
<evidence type="ECO:0000256" key="3">
    <source>
        <dbReference type="ARBA" id="ARBA00012544"/>
    </source>
</evidence>
<evidence type="ECO:0000313" key="14">
    <source>
        <dbReference type="EMBL" id="RCN43361.1"/>
    </source>
</evidence>
<evidence type="ECO:0000256" key="6">
    <source>
        <dbReference type="ARBA" id="ARBA00022692"/>
    </source>
</evidence>
<name>A0A368GG53_ANCCA</name>
<comment type="caution">
    <text evidence="14">The sequence shown here is derived from an EMBL/GenBank/DDBJ whole genome shotgun (WGS) entry which is preliminary data.</text>
</comment>
<keyword evidence="15" id="KW-1185">Reference proteome</keyword>
<evidence type="ECO:0000256" key="9">
    <source>
        <dbReference type="ARBA" id="ARBA00023136"/>
    </source>
</evidence>
<dbReference type="PROSITE" id="PS00375">
    <property type="entry name" value="UDPGT"/>
    <property type="match status" value="1"/>
</dbReference>
<evidence type="ECO:0000256" key="4">
    <source>
        <dbReference type="ARBA" id="ARBA00022676"/>
    </source>
</evidence>
<evidence type="ECO:0000256" key="7">
    <source>
        <dbReference type="ARBA" id="ARBA00022729"/>
    </source>
</evidence>
<dbReference type="OrthoDB" id="5835829at2759"/>
<keyword evidence="7 13" id="KW-0732">Signal</keyword>
<evidence type="ECO:0000256" key="13">
    <source>
        <dbReference type="SAM" id="SignalP"/>
    </source>
</evidence>
<proteinExistence type="inferred from homology"/>
<dbReference type="Pfam" id="PF00201">
    <property type="entry name" value="UDPGT"/>
    <property type="match status" value="2"/>
</dbReference>
<accession>A0A368GG53</accession>
<keyword evidence="8 12" id="KW-1133">Transmembrane helix</keyword>
<comment type="subcellular location">
    <subcellularLocation>
        <location evidence="1">Membrane</location>
        <topology evidence="1">Single-pass membrane protein</topology>
    </subcellularLocation>
</comment>
<feature type="transmembrane region" description="Helical" evidence="12">
    <location>
        <begin position="509"/>
        <end position="530"/>
    </location>
</feature>
<dbReference type="PANTHER" id="PTHR48043">
    <property type="entry name" value="EG:EG0003.4 PROTEIN-RELATED"/>
    <property type="match status" value="1"/>
</dbReference>
<dbReference type="InterPro" id="IPR035595">
    <property type="entry name" value="UDP_glycos_trans_CS"/>
</dbReference>
<dbReference type="InterPro" id="IPR050271">
    <property type="entry name" value="UDP-glycosyltransferase"/>
</dbReference>
<keyword evidence="5 11" id="KW-0808">Transferase</keyword>
<keyword evidence="4 11" id="KW-0328">Glycosyltransferase</keyword>
<feature type="signal peptide" evidence="13">
    <location>
        <begin position="1"/>
        <end position="17"/>
    </location>
</feature>
<feature type="chain" id="PRO_5016934470" description="glucuronosyltransferase" evidence="13">
    <location>
        <begin position="18"/>
        <end position="546"/>
    </location>
</feature>
<evidence type="ECO:0000256" key="12">
    <source>
        <dbReference type="SAM" id="Phobius"/>
    </source>
</evidence>
<dbReference type="PROSITE" id="PS51257">
    <property type="entry name" value="PROKAR_LIPOPROTEIN"/>
    <property type="match status" value="1"/>
</dbReference>
<comment type="catalytic activity">
    <reaction evidence="10">
        <text>glucuronate acceptor + UDP-alpha-D-glucuronate = acceptor beta-D-glucuronoside + UDP + H(+)</text>
        <dbReference type="Rhea" id="RHEA:21032"/>
        <dbReference type="ChEBI" id="CHEBI:15378"/>
        <dbReference type="ChEBI" id="CHEBI:58052"/>
        <dbReference type="ChEBI" id="CHEBI:58223"/>
        <dbReference type="ChEBI" id="CHEBI:132367"/>
        <dbReference type="ChEBI" id="CHEBI:132368"/>
        <dbReference type="EC" id="2.4.1.17"/>
    </reaction>
</comment>
<dbReference type="PANTHER" id="PTHR48043:SF23">
    <property type="entry name" value="UDP-GLUCURONOSYLTRANSFERASE"/>
    <property type="match status" value="1"/>
</dbReference>
<protein>
    <recommendedName>
        <fullName evidence="3">glucuronosyltransferase</fullName>
        <ecNumber evidence="3">2.4.1.17</ecNumber>
    </recommendedName>
</protein>
<dbReference type="InterPro" id="IPR002213">
    <property type="entry name" value="UDP_glucos_trans"/>
</dbReference>
<dbReference type="Proteomes" id="UP000252519">
    <property type="component" value="Unassembled WGS sequence"/>
</dbReference>
<evidence type="ECO:0000256" key="11">
    <source>
        <dbReference type="RuleBase" id="RU003718"/>
    </source>
</evidence>
<comment type="similarity">
    <text evidence="2 11">Belongs to the UDP-glycosyltransferase family.</text>
</comment>
<dbReference type="FunFam" id="3.40.50.2000:FF:000038">
    <property type="entry name" value="UDP-GlucuronosylTransferase"/>
    <property type="match status" value="1"/>
</dbReference>
<dbReference type="EMBL" id="JOJR01000159">
    <property type="protein sequence ID" value="RCN43361.1"/>
    <property type="molecule type" value="Genomic_DNA"/>
</dbReference>
<dbReference type="SUPFAM" id="SSF53756">
    <property type="entry name" value="UDP-Glycosyltransferase/glycogen phosphorylase"/>
    <property type="match status" value="1"/>
</dbReference>
<dbReference type="GO" id="GO:0016020">
    <property type="term" value="C:membrane"/>
    <property type="evidence" value="ECO:0007669"/>
    <property type="project" value="UniProtKB-SubCell"/>
</dbReference>
<evidence type="ECO:0000256" key="2">
    <source>
        <dbReference type="ARBA" id="ARBA00009995"/>
    </source>
</evidence>
<dbReference type="CDD" id="cd03784">
    <property type="entry name" value="GT1_Gtf-like"/>
    <property type="match status" value="1"/>
</dbReference>
<dbReference type="EC" id="2.4.1.17" evidence="3"/>
<evidence type="ECO:0000256" key="10">
    <source>
        <dbReference type="ARBA" id="ARBA00047475"/>
    </source>
</evidence>
<dbReference type="Gene3D" id="3.40.50.2000">
    <property type="entry name" value="Glycogen Phosphorylase B"/>
    <property type="match status" value="2"/>
</dbReference>
<sequence>MIRSCSLLLLSLLACNAYKFLVYSPIFGYSHTNFMGAIADTLTEAGHDVTVLMPVMDYEQQDKTGLKSTKKIIKVSTDPRVVELMRYKGEMLSKMWVMEPSLFGLMQMAQNMTKSFTCQCERVFNDEALIKKLEEEKFDVGIAEAFNICGLGVFDLAKIPASIATFSGVHMDSIAEAIGEPITPSYVPGQFGIIVVPLRNRISHNCSALGAMATAGDRMNFVDRFKNVLDVVFGRQFFINVFESEIEAFRKKFGPGFKGYEQLLADASYVITNSNPYLDYPRPMLHKTVPIGGVAVSIDSKKNKLSPEWDAILNRRNTTVLVSFGSVAKAIYMPDEYKNTLLKVFESMPDTTFIMKYEEEGSKMADHLPNVHLSTWFPQNALLADPRLTAFVTHGGLGSTTELAHQGKPAVLIPIFADQPRNARMLAKHGGGIVLTKFDLESPEKLKESLLKIFNDASYARNAKRLSEMLLNQPISAKQLLIRHCEFAAKFGRLPNLDPYGRQLSFIQYYLLDVILAVVSVIVIVVYVSLRLLGRCFRISVKTKKD</sequence>
<dbReference type="GO" id="GO:0015020">
    <property type="term" value="F:glucuronosyltransferase activity"/>
    <property type="evidence" value="ECO:0007669"/>
    <property type="project" value="UniProtKB-EC"/>
</dbReference>
<dbReference type="AlphaFoldDB" id="A0A368GG53"/>
<keyword evidence="6 12" id="KW-0812">Transmembrane</keyword>
<gene>
    <name evidence="14" type="ORF">ANCCAN_10625</name>
</gene>
<keyword evidence="9 12" id="KW-0472">Membrane</keyword>
<evidence type="ECO:0000256" key="1">
    <source>
        <dbReference type="ARBA" id="ARBA00004167"/>
    </source>
</evidence>
<reference evidence="14 15" key="1">
    <citation type="submission" date="2014-10" db="EMBL/GenBank/DDBJ databases">
        <title>Draft genome of the hookworm Ancylostoma caninum.</title>
        <authorList>
            <person name="Mitreva M."/>
        </authorList>
    </citation>
    <scope>NUCLEOTIDE SEQUENCE [LARGE SCALE GENOMIC DNA]</scope>
    <source>
        <strain evidence="14 15">Baltimore</strain>
    </source>
</reference>